<name>A0A5C3MYL6_9AGAM</name>
<keyword evidence="3" id="KW-1185">Reference proteome</keyword>
<dbReference type="Proteomes" id="UP000305948">
    <property type="component" value="Unassembled WGS sequence"/>
</dbReference>
<feature type="region of interest" description="Disordered" evidence="1">
    <location>
        <begin position="48"/>
        <end position="78"/>
    </location>
</feature>
<proteinExistence type="predicted"/>
<evidence type="ECO:0000313" key="3">
    <source>
        <dbReference type="Proteomes" id="UP000305948"/>
    </source>
</evidence>
<protein>
    <submittedName>
        <fullName evidence="2">Uncharacterized protein</fullName>
    </submittedName>
</protein>
<accession>A0A5C3MYL6</accession>
<evidence type="ECO:0000256" key="1">
    <source>
        <dbReference type="SAM" id="MobiDB-lite"/>
    </source>
</evidence>
<evidence type="ECO:0000313" key="2">
    <source>
        <dbReference type="EMBL" id="TFK46581.1"/>
    </source>
</evidence>
<organism evidence="2 3">
    <name type="scientific">Heliocybe sulcata</name>
    <dbReference type="NCBI Taxonomy" id="5364"/>
    <lineage>
        <taxon>Eukaryota</taxon>
        <taxon>Fungi</taxon>
        <taxon>Dikarya</taxon>
        <taxon>Basidiomycota</taxon>
        <taxon>Agaricomycotina</taxon>
        <taxon>Agaricomycetes</taxon>
        <taxon>Gloeophyllales</taxon>
        <taxon>Gloeophyllaceae</taxon>
        <taxon>Heliocybe</taxon>
    </lineage>
</organism>
<sequence>MVASTPGTCGILENFNWHKSGRWRDTRIERALFRHRVMIIFLASSRLGQGFPATGPPTDPISSRKPSRTSLASCTGSAPGRQDLAAVVVAVAPPLSSNMALRTRTPARVQRSVLPA</sequence>
<gene>
    <name evidence="2" type="ORF">OE88DRAFT_909485</name>
</gene>
<dbReference type="AlphaFoldDB" id="A0A5C3MYL6"/>
<reference evidence="2 3" key="1">
    <citation type="journal article" date="2019" name="Nat. Ecol. Evol.">
        <title>Megaphylogeny resolves global patterns of mushroom evolution.</title>
        <authorList>
            <person name="Varga T."/>
            <person name="Krizsan K."/>
            <person name="Foldi C."/>
            <person name="Dima B."/>
            <person name="Sanchez-Garcia M."/>
            <person name="Sanchez-Ramirez S."/>
            <person name="Szollosi G.J."/>
            <person name="Szarkandi J.G."/>
            <person name="Papp V."/>
            <person name="Albert L."/>
            <person name="Andreopoulos W."/>
            <person name="Angelini C."/>
            <person name="Antonin V."/>
            <person name="Barry K.W."/>
            <person name="Bougher N.L."/>
            <person name="Buchanan P."/>
            <person name="Buyck B."/>
            <person name="Bense V."/>
            <person name="Catcheside P."/>
            <person name="Chovatia M."/>
            <person name="Cooper J."/>
            <person name="Damon W."/>
            <person name="Desjardin D."/>
            <person name="Finy P."/>
            <person name="Geml J."/>
            <person name="Haridas S."/>
            <person name="Hughes K."/>
            <person name="Justo A."/>
            <person name="Karasinski D."/>
            <person name="Kautmanova I."/>
            <person name="Kiss B."/>
            <person name="Kocsube S."/>
            <person name="Kotiranta H."/>
            <person name="LaButti K.M."/>
            <person name="Lechner B.E."/>
            <person name="Liimatainen K."/>
            <person name="Lipzen A."/>
            <person name="Lukacs Z."/>
            <person name="Mihaltcheva S."/>
            <person name="Morgado L.N."/>
            <person name="Niskanen T."/>
            <person name="Noordeloos M.E."/>
            <person name="Ohm R.A."/>
            <person name="Ortiz-Santana B."/>
            <person name="Ovrebo C."/>
            <person name="Racz N."/>
            <person name="Riley R."/>
            <person name="Savchenko A."/>
            <person name="Shiryaev A."/>
            <person name="Soop K."/>
            <person name="Spirin V."/>
            <person name="Szebenyi C."/>
            <person name="Tomsovsky M."/>
            <person name="Tulloss R.E."/>
            <person name="Uehling J."/>
            <person name="Grigoriev I.V."/>
            <person name="Vagvolgyi C."/>
            <person name="Papp T."/>
            <person name="Martin F.M."/>
            <person name="Miettinen O."/>
            <person name="Hibbett D.S."/>
            <person name="Nagy L.G."/>
        </authorList>
    </citation>
    <scope>NUCLEOTIDE SEQUENCE [LARGE SCALE GENOMIC DNA]</scope>
    <source>
        <strain evidence="2 3">OMC1185</strain>
    </source>
</reference>
<dbReference type="EMBL" id="ML213529">
    <property type="protein sequence ID" value="TFK46581.1"/>
    <property type="molecule type" value="Genomic_DNA"/>
</dbReference>